<accession>M3GTU0</accession>
<evidence type="ECO:0000313" key="3">
    <source>
        <dbReference type="Proteomes" id="UP000011770"/>
    </source>
</evidence>
<feature type="coiled-coil region" evidence="1">
    <location>
        <begin position="13"/>
        <end position="40"/>
    </location>
</feature>
<name>M3GTU0_9LEPT</name>
<organism evidence="2 3">
    <name type="scientific">Leptospira weilii serovar Topaz str. LT2116</name>
    <dbReference type="NCBI Taxonomy" id="1088540"/>
    <lineage>
        <taxon>Bacteria</taxon>
        <taxon>Pseudomonadati</taxon>
        <taxon>Spirochaetota</taxon>
        <taxon>Spirochaetia</taxon>
        <taxon>Leptospirales</taxon>
        <taxon>Leptospiraceae</taxon>
        <taxon>Leptospira</taxon>
    </lineage>
</organism>
<proteinExistence type="predicted"/>
<sequence length="161" mass="18054">MQNFFLQAVTLKRKSRNRNIQKMLNKVAELKKQLRIQAKTLDLSDTRDGDSPSAFEEYLESVAMLARVKMFYWGVTIPDESPYSPALLAAEVLLIKAEIVEEFGFNDGFDPEEVSTGGGEGTKVKRSRMSAEERGEIVEGFRNKAYLLLFGKQPSETPGVA</sequence>
<dbReference type="Proteomes" id="UP000011770">
    <property type="component" value="Unassembled WGS sequence"/>
</dbReference>
<protein>
    <submittedName>
        <fullName evidence="2">Uncharacterized protein</fullName>
    </submittedName>
</protein>
<comment type="caution">
    <text evidence="2">The sequence shown here is derived from an EMBL/GenBank/DDBJ whole genome shotgun (WGS) entry which is preliminary data.</text>
</comment>
<reference evidence="2 3" key="1">
    <citation type="submission" date="2013-01" db="EMBL/GenBank/DDBJ databases">
        <authorList>
            <person name="Harkins D.M."/>
            <person name="Durkin A.S."/>
            <person name="Brinkac L.M."/>
            <person name="Haft D.H."/>
            <person name="Selengut J.D."/>
            <person name="Sanka R."/>
            <person name="DePew J."/>
            <person name="Purushe J."/>
            <person name="Tulsiani S.M."/>
            <person name="Graham G.C."/>
            <person name="Burns M.-A."/>
            <person name="Dohnt M.F."/>
            <person name="Smythe L.D."/>
            <person name="McKay D.B."/>
            <person name="Craig S.B."/>
            <person name="Vinetz J.M."/>
            <person name="Sutton G.G."/>
            <person name="Nierman W.C."/>
            <person name="Fouts D.E."/>
        </authorList>
    </citation>
    <scope>NUCLEOTIDE SEQUENCE [LARGE SCALE GENOMIC DNA]</scope>
    <source>
        <strain evidence="2 3">LT2116</strain>
    </source>
</reference>
<evidence type="ECO:0000256" key="1">
    <source>
        <dbReference type="SAM" id="Coils"/>
    </source>
</evidence>
<gene>
    <name evidence="2" type="ORF">LEP1GSC188_1436</name>
</gene>
<dbReference type="EMBL" id="AHOR02000068">
    <property type="protein sequence ID" value="EMF79940.1"/>
    <property type="molecule type" value="Genomic_DNA"/>
</dbReference>
<keyword evidence="1" id="KW-0175">Coiled coil</keyword>
<dbReference type="AlphaFoldDB" id="M3GTU0"/>
<evidence type="ECO:0000313" key="2">
    <source>
        <dbReference type="EMBL" id="EMF79940.1"/>
    </source>
</evidence>